<feature type="compositionally biased region" description="Basic and acidic residues" evidence="1">
    <location>
        <begin position="45"/>
        <end position="54"/>
    </location>
</feature>
<gene>
    <name evidence="2" type="ORF">Enr8_25310</name>
</gene>
<comment type="caution">
    <text evidence="2">The sequence shown here is derived from an EMBL/GenBank/DDBJ whole genome shotgun (WGS) entry which is preliminary data.</text>
</comment>
<dbReference type="AlphaFoldDB" id="A0A5C5V4S7"/>
<evidence type="ECO:0000313" key="3">
    <source>
        <dbReference type="Proteomes" id="UP000318878"/>
    </source>
</evidence>
<evidence type="ECO:0000256" key="1">
    <source>
        <dbReference type="SAM" id="MobiDB-lite"/>
    </source>
</evidence>
<proteinExistence type="predicted"/>
<protein>
    <submittedName>
        <fullName evidence="2">Uncharacterized protein</fullName>
    </submittedName>
</protein>
<feature type="compositionally biased region" description="Basic residues" evidence="1">
    <location>
        <begin position="31"/>
        <end position="44"/>
    </location>
</feature>
<sequence>MNDSWSMIVFRLVELPARLRGRRQYEDRIRQRSGWRHAHGRRRYDRHDSHDSRRARMLPFLRKTPASRTAPSAPLL</sequence>
<dbReference type="Proteomes" id="UP000318878">
    <property type="component" value="Unassembled WGS sequence"/>
</dbReference>
<organism evidence="2 3">
    <name type="scientific">Blastopirellula retiformator</name>
    <dbReference type="NCBI Taxonomy" id="2527970"/>
    <lineage>
        <taxon>Bacteria</taxon>
        <taxon>Pseudomonadati</taxon>
        <taxon>Planctomycetota</taxon>
        <taxon>Planctomycetia</taxon>
        <taxon>Pirellulales</taxon>
        <taxon>Pirellulaceae</taxon>
        <taxon>Blastopirellula</taxon>
    </lineage>
</organism>
<dbReference type="EMBL" id="SJPF01000003">
    <property type="protein sequence ID" value="TWT32725.1"/>
    <property type="molecule type" value="Genomic_DNA"/>
</dbReference>
<accession>A0A5C5V4S7</accession>
<reference evidence="2 3" key="1">
    <citation type="submission" date="2019-02" db="EMBL/GenBank/DDBJ databases">
        <title>Deep-cultivation of Planctomycetes and their phenomic and genomic characterization uncovers novel biology.</title>
        <authorList>
            <person name="Wiegand S."/>
            <person name="Jogler M."/>
            <person name="Boedeker C."/>
            <person name="Pinto D."/>
            <person name="Vollmers J."/>
            <person name="Rivas-Marin E."/>
            <person name="Kohn T."/>
            <person name="Peeters S.H."/>
            <person name="Heuer A."/>
            <person name="Rast P."/>
            <person name="Oberbeckmann S."/>
            <person name="Bunk B."/>
            <person name="Jeske O."/>
            <person name="Meyerdierks A."/>
            <person name="Storesund J.E."/>
            <person name="Kallscheuer N."/>
            <person name="Luecker S."/>
            <person name="Lage O.M."/>
            <person name="Pohl T."/>
            <person name="Merkel B.J."/>
            <person name="Hornburger P."/>
            <person name="Mueller R.-W."/>
            <person name="Bruemmer F."/>
            <person name="Labrenz M."/>
            <person name="Spormann A.M."/>
            <person name="Op Den Camp H."/>
            <person name="Overmann J."/>
            <person name="Amann R."/>
            <person name="Jetten M.S.M."/>
            <person name="Mascher T."/>
            <person name="Medema M.H."/>
            <person name="Devos D.P."/>
            <person name="Kaster A.-K."/>
            <person name="Ovreas L."/>
            <person name="Rohde M."/>
            <person name="Galperin M.Y."/>
            <person name="Jogler C."/>
        </authorList>
    </citation>
    <scope>NUCLEOTIDE SEQUENCE [LARGE SCALE GENOMIC DNA]</scope>
    <source>
        <strain evidence="2 3">Enr8</strain>
    </source>
</reference>
<feature type="region of interest" description="Disordered" evidence="1">
    <location>
        <begin position="30"/>
        <end position="76"/>
    </location>
</feature>
<evidence type="ECO:0000313" key="2">
    <source>
        <dbReference type="EMBL" id="TWT32725.1"/>
    </source>
</evidence>
<name>A0A5C5V4S7_9BACT</name>
<keyword evidence="3" id="KW-1185">Reference proteome</keyword>